<evidence type="ECO:0000313" key="2">
    <source>
        <dbReference type="Proteomes" id="UP000765509"/>
    </source>
</evidence>
<evidence type="ECO:0000313" key="1">
    <source>
        <dbReference type="EMBL" id="MBW0561036.1"/>
    </source>
</evidence>
<keyword evidence="2" id="KW-1185">Reference proteome</keyword>
<gene>
    <name evidence="1" type="ORF">O181_100751</name>
</gene>
<comment type="caution">
    <text evidence="1">The sequence shown here is derived from an EMBL/GenBank/DDBJ whole genome shotgun (WGS) entry which is preliminary data.</text>
</comment>
<dbReference type="AlphaFoldDB" id="A0A9Q3PI22"/>
<protein>
    <submittedName>
        <fullName evidence="1">Uncharacterized protein</fullName>
    </submittedName>
</protein>
<proteinExistence type="predicted"/>
<reference evidence="1" key="1">
    <citation type="submission" date="2021-03" db="EMBL/GenBank/DDBJ databases">
        <title>Draft genome sequence of rust myrtle Austropuccinia psidii MF-1, a brazilian biotype.</title>
        <authorList>
            <person name="Quecine M.C."/>
            <person name="Pachon D.M.R."/>
            <person name="Bonatelli M.L."/>
            <person name="Correr F.H."/>
            <person name="Franceschini L.M."/>
            <person name="Leite T.F."/>
            <person name="Margarido G.R.A."/>
            <person name="Almeida C.A."/>
            <person name="Ferrarezi J.A."/>
            <person name="Labate C.A."/>
        </authorList>
    </citation>
    <scope>NUCLEOTIDE SEQUENCE</scope>
    <source>
        <strain evidence="1">MF-1</strain>
    </source>
</reference>
<dbReference type="EMBL" id="AVOT02070430">
    <property type="protein sequence ID" value="MBW0561036.1"/>
    <property type="molecule type" value="Genomic_DNA"/>
</dbReference>
<accession>A0A9Q3PI22</accession>
<dbReference type="Proteomes" id="UP000765509">
    <property type="component" value="Unassembled WGS sequence"/>
</dbReference>
<organism evidence="1 2">
    <name type="scientific">Austropuccinia psidii MF-1</name>
    <dbReference type="NCBI Taxonomy" id="1389203"/>
    <lineage>
        <taxon>Eukaryota</taxon>
        <taxon>Fungi</taxon>
        <taxon>Dikarya</taxon>
        <taxon>Basidiomycota</taxon>
        <taxon>Pucciniomycotina</taxon>
        <taxon>Pucciniomycetes</taxon>
        <taxon>Pucciniales</taxon>
        <taxon>Sphaerophragmiaceae</taxon>
        <taxon>Austropuccinia</taxon>
    </lineage>
</organism>
<sequence>MTIVDEAGNIHKNANGLTMWALANNPDNPAYIPLKAEPQFPIEGINITDIGTEFFEDVSEFYKQDKNCNILTSLLDKH</sequence>
<name>A0A9Q3PI22_9BASI</name>